<evidence type="ECO:0000259" key="1">
    <source>
        <dbReference type="Pfam" id="PF00646"/>
    </source>
</evidence>
<dbReference type="Proteomes" id="UP000383932">
    <property type="component" value="Unassembled WGS sequence"/>
</dbReference>
<gene>
    <name evidence="2" type="ORF">CTheo_6397</name>
</gene>
<dbReference type="Gene3D" id="3.80.10.10">
    <property type="entry name" value="Ribonuclease Inhibitor"/>
    <property type="match status" value="1"/>
</dbReference>
<dbReference type="InterPro" id="IPR032675">
    <property type="entry name" value="LRR_dom_sf"/>
</dbReference>
<protein>
    <recommendedName>
        <fullName evidence="1">F-box domain-containing protein</fullName>
    </recommendedName>
</protein>
<dbReference type="AlphaFoldDB" id="A0A5N5QFC8"/>
<feature type="domain" description="F-box" evidence="1">
    <location>
        <begin position="10"/>
        <end position="35"/>
    </location>
</feature>
<evidence type="ECO:0000313" key="2">
    <source>
        <dbReference type="EMBL" id="KAB5590156.1"/>
    </source>
</evidence>
<name>A0A5N5QFC8_9AGAM</name>
<comment type="caution">
    <text evidence="2">The sequence shown here is derived from an EMBL/GenBank/DDBJ whole genome shotgun (WGS) entry which is preliminary data.</text>
</comment>
<reference evidence="2 3" key="1">
    <citation type="journal article" date="2019" name="Fungal Biol. Biotechnol.">
        <title>Draft genome sequence of fastidious pathogen Ceratobasidium theobromae, which causes vascular-streak dieback in Theobroma cacao.</title>
        <authorList>
            <person name="Ali S.S."/>
            <person name="Asman A."/>
            <person name="Shao J."/>
            <person name="Firmansyah A.P."/>
            <person name="Susilo A.W."/>
            <person name="Rosmana A."/>
            <person name="McMahon P."/>
            <person name="Junaid M."/>
            <person name="Guest D."/>
            <person name="Kheng T.Y."/>
            <person name="Meinhardt L.W."/>
            <person name="Bailey B.A."/>
        </authorList>
    </citation>
    <scope>NUCLEOTIDE SEQUENCE [LARGE SCALE GENOMIC DNA]</scope>
    <source>
        <strain evidence="2 3">CT2</strain>
    </source>
</reference>
<organism evidence="2 3">
    <name type="scientific">Ceratobasidium theobromae</name>
    <dbReference type="NCBI Taxonomy" id="1582974"/>
    <lineage>
        <taxon>Eukaryota</taxon>
        <taxon>Fungi</taxon>
        <taxon>Dikarya</taxon>
        <taxon>Basidiomycota</taxon>
        <taxon>Agaricomycotina</taxon>
        <taxon>Agaricomycetes</taxon>
        <taxon>Cantharellales</taxon>
        <taxon>Ceratobasidiaceae</taxon>
        <taxon>Ceratobasidium</taxon>
    </lineage>
</organism>
<dbReference type="SUPFAM" id="SSF52047">
    <property type="entry name" value="RNI-like"/>
    <property type="match status" value="1"/>
</dbReference>
<keyword evidence="3" id="KW-1185">Reference proteome</keyword>
<dbReference type="Pfam" id="PF00646">
    <property type="entry name" value="F-box"/>
    <property type="match status" value="1"/>
</dbReference>
<accession>A0A5N5QFC8</accession>
<sequence length="454" mass="51414">MAALTSGQYLPPELIRVVFEHLPRQDLTTVRFVSRDCFVRKRSLPIDEASVLDVLRRFRSVIPKLKHLKYLKWKELFYFDTPVVIDILREFADRCPELNGLTVVCYTHRPGPHGPTTGDYLNEAFKFRNMKYLDVVYYEINPNAVDNSPESVPPRALVGMIEGSPNLVHLSLKYEACEVLWNIKSPLNSLRHLRLERDSTTPEIDCPQLRHFVDFFKLHPSITDLELGYINGIQTIGSSPPISDLLPSLKRFVGPGALCAEVVTSSIAAQLESLIVQDEHNSFSSYIQSVHELAQVVKSLPKLEELHFFSRGATIWGVLNTGSLNMLLSATPALVSLGISCFSMKLEDLLDSLTHTPQLTRLAARISHHAYSPRSNSSQVEALADSIIFQISQTCGRLSELRFPLINEKFQHENFAQESMFKVHYVNYVGGVTTISRDFASRLSRLRNYPSAWR</sequence>
<proteinExistence type="predicted"/>
<evidence type="ECO:0000313" key="3">
    <source>
        <dbReference type="Proteomes" id="UP000383932"/>
    </source>
</evidence>
<dbReference type="InterPro" id="IPR001810">
    <property type="entry name" value="F-box_dom"/>
</dbReference>
<dbReference type="OrthoDB" id="3162794at2759"/>
<dbReference type="EMBL" id="SSOP01000192">
    <property type="protein sequence ID" value="KAB5590156.1"/>
    <property type="molecule type" value="Genomic_DNA"/>
</dbReference>